<evidence type="ECO:0000313" key="2">
    <source>
        <dbReference type="Proteomes" id="UP001638806"/>
    </source>
</evidence>
<evidence type="ECO:0000313" key="1">
    <source>
        <dbReference type="EMBL" id="KAL3960756.1"/>
    </source>
</evidence>
<name>A0ACC4DWX1_PURLI</name>
<reference evidence="1" key="1">
    <citation type="submission" date="2024-12" db="EMBL/GenBank/DDBJ databases">
        <title>Comparative genomics and development of molecular markers within Purpureocillium lilacinum and among Purpureocillium species.</title>
        <authorList>
            <person name="Yeh Z.-Y."/>
            <person name="Ni N.-T."/>
            <person name="Lo P.-H."/>
            <person name="Mushyakhwo K."/>
            <person name="Lin C.-F."/>
            <person name="Nai Y.-S."/>
        </authorList>
    </citation>
    <scope>NUCLEOTIDE SEQUENCE</scope>
    <source>
        <strain evidence="1">NCHU-NPUST-175</strain>
    </source>
</reference>
<comment type="caution">
    <text evidence="1">The sequence shown here is derived from an EMBL/GenBank/DDBJ whole genome shotgun (WGS) entry which is preliminary data.</text>
</comment>
<accession>A0ACC4DWX1</accession>
<organism evidence="1 2">
    <name type="scientific">Purpureocillium lilacinum</name>
    <name type="common">Paecilomyces lilacinus</name>
    <dbReference type="NCBI Taxonomy" id="33203"/>
    <lineage>
        <taxon>Eukaryota</taxon>
        <taxon>Fungi</taxon>
        <taxon>Dikarya</taxon>
        <taxon>Ascomycota</taxon>
        <taxon>Pezizomycotina</taxon>
        <taxon>Sordariomycetes</taxon>
        <taxon>Hypocreomycetidae</taxon>
        <taxon>Hypocreales</taxon>
        <taxon>Ophiocordycipitaceae</taxon>
        <taxon>Purpureocillium</taxon>
    </lineage>
</organism>
<gene>
    <name evidence="1" type="ORF">ACCO45_005873</name>
</gene>
<protein>
    <submittedName>
        <fullName evidence="1">Uncharacterized protein</fullName>
    </submittedName>
</protein>
<keyword evidence="2" id="KW-1185">Reference proteome</keyword>
<proteinExistence type="predicted"/>
<dbReference type="Proteomes" id="UP001638806">
    <property type="component" value="Unassembled WGS sequence"/>
</dbReference>
<dbReference type="EMBL" id="JBGNUJ010000004">
    <property type="protein sequence ID" value="KAL3960756.1"/>
    <property type="molecule type" value="Genomic_DNA"/>
</dbReference>
<sequence>MARRVGPTGAASASETVQGGRSKDLADLRLMAAWEPPRSHRGSEEQGRRSRKHPVRLCVGGVSSSRMPWFAWSGPGSPVTFKPKLCTHGDGRIRRCHTSKIASSKGRHSLGSRPGIDEHASEQSRAVLYDESCQFGMSKDRPANRSTIDWPAIR</sequence>